<evidence type="ECO:0000313" key="9">
    <source>
        <dbReference type="EMBL" id="KAK6621733.1"/>
    </source>
</evidence>
<accession>A0ABR1AKA9</accession>
<dbReference type="PANTHER" id="PTHR13634:SF0">
    <property type="entry name" value="RIBOSOME BIOGENESIS PROTEIN BRX1 HOMOLOG"/>
    <property type="match status" value="1"/>
</dbReference>
<feature type="compositionally biased region" description="Basic and acidic residues" evidence="7">
    <location>
        <begin position="316"/>
        <end position="332"/>
    </location>
</feature>
<comment type="function">
    <text evidence="1">Required for biogenesis of the 60S ribosomal subunit.</text>
</comment>
<sequence length="382" mass="44459">MKKKGTLKRKFTETEEPVEEELPPTTRRSDEPVKKKVKWINKQRVLVLALRGGTHLHRHLMEDIRTLLPHAKKDNKVEKTNNLGVLNEIAESKNCNKSVLFETRRKNDLYIWMSNHEGGPSAKFGVESIYTMKELKLTGNCLKGSRPLLSFDETFTKEPHYQLLKELFVQIFSTPNHHPKSQPFIDHVLTFSVVDNKIWFRNYQILSEDGALAEIGKTNTSCDTSLCIFSLPGPRFVLNPVKIFSGSYGGEVLWDNPNYISTTMFRRLLNKKKGNRYLERKEQKEHFEETRPEKSYELNPTLEIFRGNPLEKATEIIEGKTETSEEKETEKRTPKKVKKNKGKMTKKKLKMKKTKTKRKDGKKLKLKNLQKKVKGFKVKGRR</sequence>
<proteinExistence type="inferred from homology"/>
<evidence type="ECO:0000256" key="5">
    <source>
        <dbReference type="ARBA" id="ARBA00022517"/>
    </source>
</evidence>
<dbReference type="PROSITE" id="PS50833">
    <property type="entry name" value="BRIX"/>
    <property type="match status" value="1"/>
</dbReference>
<feature type="compositionally biased region" description="Basic residues" evidence="7">
    <location>
        <begin position="333"/>
        <end position="362"/>
    </location>
</feature>
<dbReference type="InterPro" id="IPR007109">
    <property type="entry name" value="Brix"/>
</dbReference>
<gene>
    <name evidence="9" type="ORF">RUM44_001540</name>
</gene>
<organism evidence="9 10">
    <name type="scientific">Polyplax serrata</name>
    <name type="common">Common mouse louse</name>
    <dbReference type="NCBI Taxonomy" id="468196"/>
    <lineage>
        <taxon>Eukaryota</taxon>
        <taxon>Metazoa</taxon>
        <taxon>Ecdysozoa</taxon>
        <taxon>Arthropoda</taxon>
        <taxon>Hexapoda</taxon>
        <taxon>Insecta</taxon>
        <taxon>Pterygota</taxon>
        <taxon>Neoptera</taxon>
        <taxon>Paraneoptera</taxon>
        <taxon>Psocodea</taxon>
        <taxon>Troctomorpha</taxon>
        <taxon>Phthiraptera</taxon>
        <taxon>Anoplura</taxon>
        <taxon>Polyplacidae</taxon>
        <taxon>Polyplax</taxon>
    </lineage>
</organism>
<protein>
    <recommendedName>
        <fullName evidence="4">Ribosome biogenesis protein BRX1 homolog</fullName>
    </recommendedName>
</protein>
<name>A0ABR1AKA9_POLSC</name>
<dbReference type="SUPFAM" id="SSF52954">
    <property type="entry name" value="Class II aaRS ABD-related"/>
    <property type="match status" value="1"/>
</dbReference>
<evidence type="ECO:0000256" key="1">
    <source>
        <dbReference type="ARBA" id="ARBA00003439"/>
    </source>
</evidence>
<evidence type="ECO:0000256" key="4">
    <source>
        <dbReference type="ARBA" id="ARBA00020522"/>
    </source>
</evidence>
<feature type="region of interest" description="Disordered" evidence="7">
    <location>
        <begin position="1"/>
        <end position="31"/>
    </location>
</feature>
<evidence type="ECO:0000259" key="8">
    <source>
        <dbReference type="PROSITE" id="PS50833"/>
    </source>
</evidence>
<feature type="region of interest" description="Disordered" evidence="7">
    <location>
        <begin position="316"/>
        <end position="362"/>
    </location>
</feature>
<dbReference type="SMART" id="SM00879">
    <property type="entry name" value="Brix"/>
    <property type="match status" value="1"/>
</dbReference>
<dbReference type="Proteomes" id="UP001359485">
    <property type="component" value="Unassembled WGS sequence"/>
</dbReference>
<evidence type="ECO:0000256" key="6">
    <source>
        <dbReference type="ARBA" id="ARBA00023242"/>
    </source>
</evidence>
<comment type="caution">
    <text evidence="9">The sequence shown here is derived from an EMBL/GenBank/DDBJ whole genome shotgun (WGS) entry which is preliminary data.</text>
</comment>
<comment type="similarity">
    <text evidence="3">Belongs to the BRX1 family.</text>
</comment>
<dbReference type="Pfam" id="PF04427">
    <property type="entry name" value="Brix"/>
    <property type="match status" value="1"/>
</dbReference>
<dbReference type="EMBL" id="JAWJWF010000047">
    <property type="protein sequence ID" value="KAK6621733.1"/>
    <property type="molecule type" value="Genomic_DNA"/>
</dbReference>
<evidence type="ECO:0000313" key="10">
    <source>
        <dbReference type="Proteomes" id="UP001359485"/>
    </source>
</evidence>
<keyword evidence="6" id="KW-0539">Nucleus</keyword>
<evidence type="ECO:0000256" key="7">
    <source>
        <dbReference type="SAM" id="MobiDB-lite"/>
    </source>
</evidence>
<comment type="subcellular location">
    <subcellularLocation>
        <location evidence="2">Nucleus</location>
        <location evidence="2">Nucleolus</location>
    </subcellularLocation>
</comment>
<evidence type="ECO:0000256" key="3">
    <source>
        <dbReference type="ARBA" id="ARBA00006369"/>
    </source>
</evidence>
<evidence type="ECO:0000256" key="2">
    <source>
        <dbReference type="ARBA" id="ARBA00004604"/>
    </source>
</evidence>
<keyword evidence="5" id="KW-0690">Ribosome biogenesis</keyword>
<dbReference type="PANTHER" id="PTHR13634">
    <property type="entry name" value="RIBOSOME BIOGENESIS PROTEIN BRIX"/>
    <property type="match status" value="1"/>
</dbReference>
<feature type="domain" description="Brix" evidence="8">
    <location>
        <begin position="43"/>
        <end position="249"/>
    </location>
</feature>
<keyword evidence="10" id="KW-1185">Reference proteome</keyword>
<dbReference type="InterPro" id="IPR026532">
    <property type="entry name" value="BRX1"/>
</dbReference>
<reference evidence="9 10" key="1">
    <citation type="submission" date="2023-09" db="EMBL/GenBank/DDBJ databases">
        <title>Genomes of two closely related lineages of the louse Polyplax serrata with different host specificities.</title>
        <authorList>
            <person name="Martinu J."/>
            <person name="Tarabai H."/>
            <person name="Stefka J."/>
            <person name="Hypsa V."/>
        </authorList>
    </citation>
    <scope>NUCLEOTIDE SEQUENCE [LARGE SCALE GENOMIC DNA]</scope>
    <source>
        <strain evidence="9">98ZLc_SE</strain>
    </source>
</reference>